<protein>
    <submittedName>
        <fullName evidence="1">Uncharacterized protein</fullName>
    </submittedName>
</protein>
<evidence type="ECO:0000313" key="2">
    <source>
        <dbReference type="Proteomes" id="UP000009236"/>
    </source>
</evidence>
<dbReference type="HOGENOM" id="CLU_2617253_0_0_11"/>
<evidence type="ECO:0000313" key="1">
    <source>
        <dbReference type="EMBL" id="AEG43723.1"/>
    </source>
</evidence>
<reference evidence="1 2" key="1">
    <citation type="submission" date="2011-05" db="EMBL/GenBank/DDBJ databases">
        <title>Complete sequence of Isoptericola variabilis 225.</title>
        <authorList>
            <consortium name="US DOE Joint Genome Institute"/>
            <person name="Lucas S."/>
            <person name="Han J."/>
            <person name="Lapidus A."/>
            <person name="Cheng J.-F."/>
            <person name="Goodwin L."/>
            <person name="Pitluck S."/>
            <person name="Peters L."/>
            <person name="Mikhailova N."/>
            <person name="Zeytun A."/>
            <person name="Han C."/>
            <person name="Tapia R."/>
            <person name="Land M."/>
            <person name="Hauser L."/>
            <person name="Kyrpides N."/>
            <person name="Ivanova N."/>
            <person name="Pagani I."/>
            <person name="Siebers A."/>
            <person name="Allgaier M."/>
            <person name="Thelen M."/>
            <person name="Hugenholtz P."/>
            <person name="Gladden J."/>
            <person name="Woyke T."/>
        </authorList>
    </citation>
    <scope>NUCLEOTIDE SEQUENCE [LARGE SCALE GENOMIC DNA]</scope>
    <source>
        <strain evidence="2">225</strain>
    </source>
</reference>
<accession>F6FPT4</accession>
<dbReference type="eggNOG" id="ENOG5030NNH">
    <property type="taxonomic scope" value="Bacteria"/>
</dbReference>
<dbReference type="KEGG" id="iva:Isova_0939"/>
<dbReference type="STRING" id="743718.Isova_0939"/>
<sequence>MVRRRLSPQERSADPEHRRWTDVIAVVLAADDGGLRLRTDAPRSEPREVVVAADDVVAAKRIPPRRERPAGRADAREG</sequence>
<keyword evidence="2" id="KW-1185">Reference proteome</keyword>
<organism evidence="2">
    <name type="scientific">Isoptericola variabilis (strain 225)</name>
    <dbReference type="NCBI Taxonomy" id="743718"/>
    <lineage>
        <taxon>Bacteria</taxon>
        <taxon>Bacillati</taxon>
        <taxon>Actinomycetota</taxon>
        <taxon>Actinomycetes</taxon>
        <taxon>Micrococcales</taxon>
        <taxon>Promicromonosporaceae</taxon>
        <taxon>Isoptericola</taxon>
    </lineage>
</organism>
<name>F6FPT4_ISOV2</name>
<proteinExistence type="predicted"/>
<dbReference type="Proteomes" id="UP000009236">
    <property type="component" value="Chromosome"/>
</dbReference>
<gene>
    <name evidence="1" type="ordered locus">Isova_0939</name>
</gene>
<dbReference type="EMBL" id="CP002810">
    <property type="protein sequence ID" value="AEG43723.1"/>
    <property type="molecule type" value="Genomic_DNA"/>
</dbReference>
<dbReference type="AlphaFoldDB" id="F6FPT4"/>